<dbReference type="InterPro" id="IPR028163">
    <property type="entry name" value="HAUS_6_N"/>
</dbReference>
<protein>
    <recommendedName>
        <fullName evidence="2">HAUS augmin-like complex subunit 6 N-terminal domain-containing protein</fullName>
    </recommendedName>
</protein>
<feature type="compositionally biased region" description="Low complexity" evidence="1">
    <location>
        <begin position="1"/>
        <end position="20"/>
    </location>
</feature>
<reference evidence="3" key="1">
    <citation type="journal article" date="2020" name="Stud. Mycol.">
        <title>101 Dothideomycetes genomes: a test case for predicting lifestyles and emergence of pathogens.</title>
        <authorList>
            <person name="Haridas S."/>
            <person name="Albert R."/>
            <person name="Binder M."/>
            <person name="Bloem J."/>
            <person name="Labutti K."/>
            <person name="Salamov A."/>
            <person name="Andreopoulos B."/>
            <person name="Baker S."/>
            <person name="Barry K."/>
            <person name="Bills G."/>
            <person name="Bluhm B."/>
            <person name="Cannon C."/>
            <person name="Castanera R."/>
            <person name="Culley D."/>
            <person name="Daum C."/>
            <person name="Ezra D."/>
            <person name="Gonzalez J."/>
            <person name="Henrissat B."/>
            <person name="Kuo A."/>
            <person name="Liang C."/>
            <person name="Lipzen A."/>
            <person name="Lutzoni F."/>
            <person name="Magnuson J."/>
            <person name="Mondo S."/>
            <person name="Nolan M."/>
            <person name="Ohm R."/>
            <person name="Pangilinan J."/>
            <person name="Park H.-J."/>
            <person name="Ramirez L."/>
            <person name="Alfaro M."/>
            <person name="Sun H."/>
            <person name="Tritt A."/>
            <person name="Yoshinaga Y."/>
            <person name="Zwiers L.-H."/>
            <person name="Turgeon B."/>
            <person name="Goodwin S."/>
            <person name="Spatafora J."/>
            <person name="Crous P."/>
            <person name="Grigoriev I."/>
        </authorList>
    </citation>
    <scope>NUCLEOTIDE SEQUENCE</scope>
    <source>
        <strain evidence="3">CBS 122367</strain>
    </source>
</reference>
<accession>A0A6G1J1F0</accession>
<gene>
    <name evidence="3" type="ORF">K458DRAFT_302494</name>
</gene>
<evidence type="ECO:0000259" key="2">
    <source>
        <dbReference type="Pfam" id="PF14661"/>
    </source>
</evidence>
<feature type="domain" description="HAUS augmin-like complex subunit 6 N-terminal" evidence="2">
    <location>
        <begin position="45"/>
        <end position="268"/>
    </location>
</feature>
<dbReference type="Pfam" id="PF14661">
    <property type="entry name" value="HAUS6_N"/>
    <property type="match status" value="1"/>
</dbReference>
<feature type="compositionally biased region" description="Pro residues" evidence="1">
    <location>
        <begin position="625"/>
        <end position="642"/>
    </location>
</feature>
<proteinExistence type="predicted"/>
<dbReference type="AlphaFoldDB" id="A0A6G1J1F0"/>
<keyword evidence="4" id="KW-1185">Reference proteome</keyword>
<feature type="region of interest" description="Disordered" evidence="1">
    <location>
        <begin position="414"/>
        <end position="698"/>
    </location>
</feature>
<name>A0A6G1J1F0_9PLEO</name>
<evidence type="ECO:0000256" key="1">
    <source>
        <dbReference type="SAM" id="MobiDB-lite"/>
    </source>
</evidence>
<evidence type="ECO:0000313" key="4">
    <source>
        <dbReference type="Proteomes" id="UP000799291"/>
    </source>
</evidence>
<feature type="compositionally biased region" description="Basic and acidic residues" evidence="1">
    <location>
        <begin position="644"/>
        <end position="658"/>
    </location>
</feature>
<feature type="compositionally biased region" description="Polar residues" evidence="1">
    <location>
        <begin position="21"/>
        <end position="33"/>
    </location>
</feature>
<feature type="compositionally biased region" description="Polar residues" evidence="1">
    <location>
        <begin position="495"/>
        <end position="510"/>
    </location>
</feature>
<dbReference type="EMBL" id="MU005581">
    <property type="protein sequence ID" value="KAF2684334.1"/>
    <property type="molecule type" value="Genomic_DNA"/>
</dbReference>
<feature type="compositionally biased region" description="Basic residues" evidence="1">
    <location>
        <begin position="414"/>
        <end position="427"/>
    </location>
</feature>
<sequence length="796" mass="89159">MSRPTSQTSSVVGTTTNGPSRSLSLKTNTKTTFNNPLPPSDVKLFVTNLRLLDLDLRPDWPNITVQAFSSKNADQKQRMGAVEWGLFRLFELWDPVETSQKLQPFFPPLEPLQAKNLRNALYRSLDTLKKDGILGREVVLRKTMLEECKGEKFFDVLASFSGMVLKKVLASRPKDKGTTAVVRKLATATTLSSEQQHSLLPLAIAHKAALVNILKKKDEKRRRFTEFEALLDTKAGEINRRIRKCKETPRARKPAIPQKEADALKKQLKENWIGNPKWLDVMLKGDDMQAEDAFLTNSFHKVWHMVERGRRPDDAVPETGLLESLQLRVEEQQARLQRWQDFHDEMRKVDSTPSAAPAKAPMPTIEIRFDDHLKLQLRPEIPDDEPVKRPPLRPEYHEIVSELDDELAHIATRQHKHSAMPQVRRRGSSLNARSPARRRKSRSDSIPQVSASPPKIAKPLPPSRKQSYKAPPARAPQSYEVAVATPADSEATLIGQPSTLRTAPPTSHSVESPIEHHREPQQEEPTSDPLPTATSPARVHRAIEPPSPSPSPSPPPSSYFPSEPPVLEPPSLNDTNEEALAARIVSTIGDATPSPVKKPQPRLSLTERTRLTMAPHTFTTIPESPSLPSPPLPSPPPPPPDPQQQERDRKADLFERTRLSMAAMTTRRASLVPTQARDREKRKSAARQSIYPVNQFDTPRTRKSFMAIEEARSSGQKTPKEDLFSDEVDYERVFKSRPRIATSPVWGTPDVKGEDELDEGVTGVDLADVDNEEDGEVTVAWENSPLRGAGRRAGFN</sequence>
<feature type="compositionally biased region" description="Pro residues" evidence="1">
    <location>
        <begin position="545"/>
        <end position="568"/>
    </location>
</feature>
<feature type="region of interest" description="Disordered" evidence="1">
    <location>
        <begin position="1"/>
        <end position="33"/>
    </location>
</feature>
<evidence type="ECO:0000313" key="3">
    <source>
        <dbReference type="EMBL" id="KAF2684334.1"/>
    </source>
</evidence>
<organism evidence="3 4">
    <name type="scientific">Lentithecium fluviatile CBS 122367</name>
    <dbReference type="NCBI Taxonomy" id="1168545"/>
    <lineage>
        <taxon>Eukaryota</taxon>
        <taxon>Fungi</taxon>
        <taxon>Dikarya</taxon>
        <taxon>Ascomycota</taxon>
        <taxon>Pezizomycotina</taxon>
        <taxon>Dothideomycetes</taxon>
        <taxon>Pleosporomycetidae</taxon>
        <taxon>Pleosporales</taxon>
        <taxon>Massarineae</taxon>
        <taxon>Lentitheciaceae</taxon>
        <taxon>Lentithecium</taxon>
    </lineage>
</organism>
<dbReference type="OrthoDB" id="5575722at2759"/>
<dbReference type="Proteomes" id="UP000799291">
    <property type="component" value="Unassembled WGS sequence"/>
</dbReference>